<accession>A0ACB8Q7N5</accession>
<proteinExistence type="predicted"/>
<reference evidence="1" key="2">
    <citation type="journal article" date="2022" name="New Phytol.">
        <title>Evolutionary transition to the ectomycorrhizal habit in the genomes of a hyperdiverse lineage of mushroom-forming fungi.</title>
        <authorList>
            <person name="Looney B."/>
            <person name="Miyauchi S."/>
            <person name="Morin E."/>
            <person name="Drula E."/>
            <person name="Courty P.E."/>
            <person name="Kohler A."/>
            <person name="Kuo A."/>
            <person name="LaButti K."/>
            <person name="Pangilinan J."/>
            <person name="Lipzen A."/>
            <person name="Riley R."/>
            <person name="Andreopoulos W."/>
            <person name="He G."/>
            <person name="Johnson J."/>
            <person name="Nolan M."/>
            <person name="Tritt A."/>
            <person name="Barry K.W."/>
            <person name="Grigoriev I.V."/>
            <person name="Nagy L.G."/>
            <person name="Hibbett D."/>
            <person name="Henrissat B."/>
            <person name="Matheny P.B."/>
            <person name="Labbe J."/>
            <person name="Martin F.M."/>
        </authorList>
    </citation>
    <scope>NUCLEOTIDE SEQUENCE</scope>
    <source>
        <strain evidence="1">EC-137</strain>
    </source>
</reference>
<comment type="caution">
    <text evidence="1">The sequence shown here is derived from an EMBL/GenBank/DDBJ whole genome shotgun (WGS) entry which is preliminary data.</text>
</comment>
<name>A0ACB8Q7N5_9AGAM</name>
<keyword evidence="2" id="KW-1185">Reference proteome</keyword>
<dbReference type="Proteomes" id="UP000814128">
    <property type="component" value="Unassembled WGS sequence"/>
</dbReference>
<reference evidence="1" key="1">
    <citation type="submission" date="2021-02" db="EMBL/GenBank/DDBJ databases">
        <authorList>
            <consortium name="DOE Joint Genome Institute"/>
            <person name="Ahrendt S."/>
            <person name="Looney B.P."/>
            <person name="Miyauchi S."/>
            <person name="Morin E."/>
            <person name="Drula E."/>
            <person name="Courty P.E."/>
            <person name="Chicoki N."/>
            <person name="Fauchery L."/>
            <person name="Kohler A."/>
            <person name="Kuo A."/>
            <person name="Labutti K."/>
            <person name="Pangilinan J."/>
            <person name="Lipzen A."/>
            <person name="Riley R."/>
            <person name="Andreopoulos W."/>
            <person name="He G."/>
            <person name="Johnson J."/>
            <person name="Barry K.W."/>
            <person name="Grigoriev I.V."/>
            <person name="Nagy L."/>
            <person name="Hibbett D."/>
            <person name="Henrissat B."/>
            <person name="Matheny P.B."/>
            <person name="Labbe J."/>
            <person name="Martin F."/>
        </authorList>
    </citation>
    <scope>NUCLEOTIDE SEQUENCE</scope>
    <source>
        <strain evidence="1">EC-137</strain>
    </source>
</reference>
<sequence>MAPTHVYPFLRAPFLPRLLLALFLFSMAATTLAAVPPYAQPIPSPSASPVARTSNLQPTSLQIPVLYVIVVYSVVLFGFWTIPIARRIISPLKLFAIGWHEACHAATAVLTGGTVLRMTIDPFLGGCTIVEGGYPPLILSAGYLGSTFFGAAFVLAGFDTLMAKIMSFIAGIGLIAPLSLVRDKMTIVLTVFYEALLIGFWFIDHAEALRWYMLFLGVLHIFFVVWDITDERFFRKPNDSDATQWALLCPGIPAHIWATFWILFEVATLIAFVLIGIVSFKRTPEQMQAEAGRFLPT</sequence>
<organism evidence="1 2">
    <name type="scientific">Vararia minispora EC-137</name>
    <dbReference type="NCBI Taxonomy" id="1314806"/>
    <lineage>
        <taxon>Eukaryota</taxon>
        <taxon>Fungi</taxon>
        <taxon>Dikarya</taxon>
        <taxon>Basidiomycota</taxon>
        <taxon>Agaricomycotina</taxon>
        <taxon>Agaricomycetes</taxon>
        <taxon>Russulales</taxon>
        <taxon>Lachnocladiaceae</taxon>
        <taxon>Vararia</taxon>
    </lineage>
</organism>
<protein>
    <submittedName>
        <fullName evidence="1">Peptidase M50B-like-domain-containing protein</fullName>
    </submittedName>
</protein>
<evidence type="ECO:0000313" key="1">
    <source>
        <dbReference type="EMBL" id="KAI0027800.1"/>
    </source>
</evidence>
<gene>
    <name evidence="1" type="ORF">K488DRAFT_90436</name>
</gene>
<dbReference type="EMBL" id="MU273836">
    <property type="protein sequence ID" value="KAI0027800.1"/>
    <property type="molecule type" value="Genomic_DNA"/>
</dbReference>
<evidence type="ECO:0000313" key="2">
    <source>
        <dbReference type="Proteomes" id="UP000814128"/>
    </source>
</evidence>